<comment type="subcellular location">
    <subcellularLocation>
        <location evidence="1">Nucleus</location>
    </subcellularLocation>
</comment>
<dbReference type="PANTHER" id="PTHR12209:SF0">
    <property type="entry name" value="EKC_KEOPS COMPLEX SUBUNIT TP53RK"/>
    <property type="match status" value="1"/>
</dbReference>
<dbReference type="FunFam" id="1.10.510.10:FF:000323">
    <property type="entry name" value="TP53-regulating kinase, putative"/>
    <property type="match status" value="1"/>
</dbReference>
<dbReference type="GO" id="GO:0005634">
    <property type="term" value="C:nucleus"/>
    <property type="evidence" value="ECO:0007669"/>
    <property type="project" value="UniProtKB-SubCell"/>
</dbReference>
<protein>
    <recommendedName>
        <fullName evidence="3">non-specific serine/threonine protein kinase</fullName>
        <ecNumber evidence="3">2.7.11.1</ecNumber>
    </recommendedName>
    <alternativeName>
        <fullName evidence="17">Nori-2</fullName>
    </alternativeName>
    <alternativeName>
        <fullName evidence="18">TP53-regulating kinase</fullName>
    </alternativeName>
    <alternativeName>
        <fullName evidence="19">p53-related protein kinase</fullName>
    </alternativeName>
</protein>
<keyword evidence="22" id="KW-1185">Reference proteome</keyword>
<evidence type="ECO:0000256" key="10">
    <source>
        <dbReference type="ARBA" id="ARBA00022801"/>
    </source>
</evidence>
<dbReference type="PROSITE" id="PS00109">
    <property type="entry name" value="PROTEIN_KINASE_TYR"/>
    <property type="match status" value="1"/>
</dbReference>
<evidence type="ECO:0000256" key="1">
    <source>
        <dbReference type="ARBA" id="ARBA00004123"/>
    </source>
</evidence>
<dbReference type="GO" id="GO:0005524">
    <property type="term" value="F:ATP binding"/>
    <property type="evidence" value="ECO:0007669"/>
    <property type="project" value="UniProtKB-KW"/>
</dbReference>
<accession>A0A7R8X754</accession>
<evidence type="ECO:0000256" key="13">
    <source>
        <dbReference type="ARBA" id="ARBA00047899"/>
    </source>
</evidence>
<dbReference type="GO" id="GO:0005829">
    <property type="term" value="C:cytosol"/>
    <property type="evidence" value="ECO:0007669"/>
    <property type="project" value="TreeGrafter"/>
</dbReference>
<dbReference type="EMBL" id="CAJPEV010000763">
    <property type="protein sequence ID" value="CAG0888320.1"/>
    <property type="molecule type" value="Genomic_DNA"/>
</dbReference>
<evidence type="ECO:0000256" key="11">
    <source>
        <dbReference type="ARBA" id="ARBA00022840"/>
    </source>
</evidence>
<proteinExistence type="inferred from homology"/>
<evidence type="ECO:0000256" key="2">
    <source>
        <dbReference type="ARBA" id="ARBA00010630"/>
    </source>
</evidence>
<dbReference type="PANTHER" id="PTHR12209">
    <property type="entry name" value="NON-SPECIFIC SERINE/THREONINE PROTEIN KINASE"/>
    <property type="match status" value="1"/>
</dbReference>
<evidence type="ECO:0000256" key="5">
    <source>
        <dbReference type="ARBA" id="ARBA00022553"/>
    </source>
</evidence>
<dbReference type="Pfam" id="PF06293">
    <property type="entry name" value="Kdo"/>
    <property type="match status" value="1"/>
</dbReference>
<dbReference type="GO" id="GO:0004674">
    <property type="term" value="F:protein serine/threonine kinase activity"/>
    <property type="evidence" value="ECO:0007669"/>
    <property type="project" value="UniProtKB-KW"/>
</dbReference>
<dbReference type="GO" id="GO:0016787">
    <property type="term" value="F:hydrolase activity"/>
    <property type="evidence" value="ECO:0007669"/>
    <property type="project" value="UniProtKB-KW"/>
</dbReference>
<dbReference type="Proteomes" id="UP000677054">
    <property type="component" value="Unassembled WGS sequence"/>
</dbReference>
<comment type="catalytic activity">
    <reaction evidence="14">
        <text>L-seryl-[protein] + ATP = O-phospho-L-seryl-[protein] + ADP + H(+)</text>
        <dbReference type="Rhea" id="RHEA:17989"/>
        <dbReference type="Rhea" id="RHEA-COMP:9863"/>
        <dbReference type="Rhea" id="RHEA-COMP:11604"/>
        <dbReference type="ChEBI" id="CHEBI:15378"/>
        <dbReference type="ChEBI" id="CHEBI:29999"/>
        <dbReference type="ChEBI" id="CHEBI:30616"/>
        <dbReference type="ChEBI" id="CHEBI:83421"/>
        <dbReference type="ChEBI" id="CHEBI:456216"/>
        <dbReference type="EC" id="2.7.11.1"/>
    </reaction>
</comment>
<dbReference type="AlphaFoldDB" id="A0A7R8X754"/>
<dbReference type="GO" id="GO:0000408">
    <property type="term" value="C:EKC/KEOPS complex"/>
    <property type="evidence" value="ECO:0007669"/>
    <property type="project" value="TreeGrafter"/>
</dbReference>
<evidence type="ECO:0000256" key="9">
    <source>
        <dbReference type="ARBA" id="ARBA00022777"/>
    </source>
</evidence>
<keyword evidence="8" id="KW-0547">Nucleotide-binding</keyword>
<evidence type="ECO:0000259" key="20">
    <source>
        <dbReference type="PROSITE" id="PS50011"/>
    </source>
</evidence>
<dbReference type="Gene3D" id="1.10.510.10">
    <property type="entry name" value="Transferase(Phosphotransferase) domain 1"/>
    <property type="match status" value="1"/>
</dbReference>
<evidence type="ECO:0000256" key="6">
    <source>
        <dbReference type="ARBA" id="ARBA00022679"/>
    </source>
</evidence>
<keyword evidence="9" id="KW-0418">Kinase</keyword>
<dbReference type="EMBL" id="LR900280">
    <property type="protein sequence ID" value="CAD7245036.1"/>
    <property type="molecule type" value="Genomic_DNA"/>
</dbReference>
<evidence type="ECO:0000256" key="18">
    <source>
        <dbReference type="ARBA" id="ARBA00080585"/>
    </source>
</evidence>
<comment type="function">
    <text evidence="15">Component of the EKC/KEOPS complex that is required for the formation of a threonylcarbamoyl group on adenosine at position 37 (t(6)A37) in tRNAs that read codons beginning with adenine. The complex is probably involved in the transfer of the threonylcarbamoyl moiety of threonylcarbamoyl-AMP (TC-AMP) to the N6 group of A37. TP53RK has ATPase activity in the context of the EKC/KEOPS complex and likely plays a supporting role to the catalytic subunit OSGEP. Atypical protein kinase that phosphorylates 'Ser-15' of p53/TP53 protein and may therefore participate in its activation.</text>
</comment>
<keyword evidence="6" id="KW-0808">Transferase</keyword>
<keyword evidence="5" id="KW-0597">Phosphoprotein</keyword>
<feature type="domain" description="Protein kinase" evidence="20">
    <location>
        <begin position="1"/>
        <end position="224"/>
    </location>
</feature>
<evidence type="ECO:0000313" key="22">
    <source>
        <dbReference type="Proteomes" id="UP000677054"/>
    </source>
</evidence>
<dbReference type="InterPro" id="IPR000719">
    <property type="entry name" value="Prot_kinase_dom"/>
</dbReference>
<dbReference type="InterPro" id="IPR011009">
    <property type="entry name" value="Kinase-like_dom_sf"/>
</dbReference>
<organism evidence="21">
    <name type="scientific">Darwinula stevensoni</name>
    <dbReference type="NCBI Taxonomy" id="69355"/>
    <lineage>
        <taxon>Eukaryota</taxon>
        <taxon>Metazoa</taxon>
        <taxon>Ecdysozoa</taxon>
        <taxon>Arthropoda</taxon>
        <taxon>Crustacea</taxon>
        <taxon>Oligostraca</taxon>
        <taxon>Ostracoda</taxon>
        <taxon>Podocopa</taxon>
        <taxon>Podocopida</taxon>
        <taxon>Darwinulocopina</taxon>
        <taxon>Darwinuloidea</taxon>
        <taxon>Darwinulidae</taxon>
        <taxon>Darwinula</taxon>
    </lineage>
</organism>
<evidence type="ECO:0000256" key="16">
    <source>
        <dbReference type="ARBA" id="ARBA00062157"/>
    </source>
</evidence>
<dbReference type="SUPFAM" id="SSF56112">
    <property type="entry name" value="Protein kinase-like (PK-like)"/>
    <property type="match status" value="1"/>
</dbReference>
<dbReference type="InterPro" id="IPR022495">
    <property type="entry name" value="Bud32"/>
</dbReference>
<dbReference type="EC" id="2.7.11.1" evidence="3"/>
<name>A0A7R8X754_9CRUS</name>
<reference evidence="21" key="1">
    <citation type="submission" date="2020-11" db="EMBL/GenBank/DDBJ databases">
        <authorList>
            <person name="Tran Van P."/>
        </authorList>
    </citation>
    <scope>NUCLEOTIDE SEQUENCE</scope>
</reference>
<evidence type="ECO:0000256" key="14">
    <source>
        <dbReference type="ARBA" id="ARBA00048679"/>
    </source>
</evidence>
<gene>
    <name evidence="21" type="ORF">DSTB1V02_LOCUS4914</name>
</gene>
<evidence type="ECO:0000256" key="3">
    <source>
        <dbReference type="ARBA" id="ARBA00012513"/>
    </source>
</evidence>
<comment type="similarity">
    <text evidence="2">Belongs to the protein kinase superfamily. BUD32 family.</text>
</comment>
<dbReference type="OrthoDB" id="3399at2759"/>
<dbReference type="Gene3D" id="3.30.200.20">
    <property type="entry name" value="Phosphorylase Kinase, domain 1"/>
    <property type="match status" value="1"/>
</dbReference>
<evidence type="ECO:0000256" key="15">
    <source>
        <dbReference type="ARBA" id="ARBA00056624"/>
    </source>
</evidence>
<evidence type="ECO:0000256" key="7">
    <source>
        <dbReference type="ARBA" id="ARBA00022694"/>
    </source>
</evidence>
<sequence>MGDWGLLKQGAEARIFKGEFYGRPCLLKERFKKNYRQPALDELLTKERTKAEVRMLMKCRLIGLPIPALFLVELEKGRIYMEYLEDAITVKDRISSLEGGGGGDRTSQEMKRLAGLIGQSLGRMHSHNIIHGDLTTSNMLLRLSAANRLYLIDFGLSFVDGRSEEKGVDLYVLERAILSTHPNCDALFQEILQEYAKEYITGGKEVLRKLDDVRLRGRKRTMVG</sequence>
<evidence type="ECO:0000256" key="8">
    <source>
        <dbReference type="ARBA" id="ARBA00022741"/>
    </source>
</evidence>
<dbReference type="InterPro" id="IPR008266">
    <property type="entry name" value="Tyr_kinase_AS"/>
</dbReference>
<evidence type="ECO:0000256" key="12">
    <source>
        <dbReference type="ARBA" id="ARBA00023242"/>
    </source>
</evidence>
<evidence type="ECO:0000256" key="4">
    <source>
        <dbReference type="ARBA" id="ARBA00022527"/>
    </source>
</evidence>
<dbReference type="GO" id="GO:0070525">
    <property type="term" value="P:tRNA threonylcarbamoyladenosine metabolic process"/>
    <property type="evidence" value="ECO:0007669"/>
    <property type="project" value="TreeGrafter"/>
</dbReference>
<evidence type="ECO:0000256" key="19">
    <source>
        <dbReference type="ARBA" id="ARBA00081359"/>
    </source>
</evidence>
<dbReference type="PROSITE" id="PS50011">
    <property type="entry name" value="PROTEIN_KINASE_DOM"/>
    <property type="match status" value="1"/>
</dbReference>
<evidence type="ECO:0000313" key="21">
    <source>
        <dbReference type="EMBL" id="CAD7245036.1"/>
    </source>
</evidence>
<dbReference type="FunFam" id="3.30.200.20:FF:000201">
    <property type="entry name" value="TP53-regulating kinase isoform X1"/>
    <property type="match status" value="1"/>
</dbReference>
<dbReference type="GO" id="GO:0008033">
    <property type="term" value="P:tRNA processing"/>
    <property type="evidence" value="ECO:0007669"/>
    <property type="project" value="UniProtKB-KW"/>
</dbReference>
<evidence type="ECO:0000256" key="17">
    <source>
        <dbReference type="ARBA" id="ARBA00079584"/>
    </source>
</evidence>
<keyword evidence="10" id="KW-0378">Hydrolase</keyword>
<dbReference type="NCBIfam" id="TIGR03724">
    <property type="entry name" value="arch_bud32"/>
    <property type="match status" value="1"/>
</dbReference>
<comment type="catalytic activity">
    <reaction evidence="13">
        <text>L-threonyl-[protein] + ATP = O-phospho-L-threonyl-[protein] + ADP + H(+)</text>
        <dbReference type="Rhea" id="RHEA:46608"/>
        <dbReference type="Rhea" id="RHEA-COMP:11060"/>
        <dbReference type="Rhea" id="RHEA-COMP:11605"/>
        <dbReference type="ChEBI" id="CHEBI:15378"/>
        <dbReference type="ChEBI" id="CHEBI:30013"/>
        <dbReference type="ChEBI" id="CHEBI:30616"/>
        <dbReference type="ChEBI" id="CHEBI:61977"/>
        <dbReference type="ChEBI" id="CHEBI:456216"/>
        <dbReference type="EC" id="2.7.11.1"/>
    </reaction>
</comment>
<keyword evidence="12" id="KW-0539">Nucleus</keyword>
<keyword evidence="11" id="KW-0067">ATP-binding</keyword>
<comment type="subunit">
    <text evidence="16">Component of the EKC/KEOPS complex composed of at least GON7, TP53RK, TPRKB, OSGEP and LAGE3; the whole complex dimerizes.</text>
</comment>
<keyword evidence="4" id="KW-0723">Serine/threonine-protein kinase</keyword>
<keyword evidence="7" id="KW-0819">tRNA processing</keyword>